<proteinExistence type="inferred from homology"/>
<protein>
    <submittedName>
        <fullName evidence="3">SDR family oxidoreductase</fullName>
    </submittedName>
</protein>
<dbReference type="CDD" id="cd05233">
    <property type="entry name" value="SDR_c"/>
    <property type="match status" value="1"/>
</dbReference>
<dbReference type="FunFam" id="3.40.50.720:FF:000084">
    <property type="entry name" value="Short-chain dehydrogenase reductase"/>
    <property type="match status" value="1"/>
</dbReference>
<dbReference type="InterPro" id="IPR002347">
    <property type="entry name" value="SDR_fam"/>
</dbReference>
<dbReference type="InterPro" id="IPR050259">
    <property type="entry name" value="SDR"/>
</dbReference>
<evidence type="ECO:0000256" key="1">
    <source>
        <dbReference type="ARBA" id="ARBA00006484"/>
    </source>
</evidence>
<dbReference type="PRINTS" id="PR00080">
    <property type="entry name" value="SDRFAMILY"/>
</dbReference>
<evidence type="ECO:0000313" key="3">
    <source>
        <dbReference type="EMBL" id="QHW33189.1"/>
    </source>
</evidence>
<accession>A0A6C0P3Y2</accession>
<keyword evidence="4" id="KW-1185">Reference proteome</keyword>
<dbReference type="SUPFAM" id="SSF51735">
    <property type="entry name" value="NAD(P)-binding Rossmann-fold domains"/>
    <property type="match status" value="1"/>
</dbReference>
<evidence type="ECO:0000256" key="2">
    <source>
        <dbReference type="ARBA" id="ARBA00023002"/>
    </source>
</evidence>
<dbReference type="InterPro" id="IPR036291">
    <property type="entry name" value="NAD(P)-bd_dom_sf"/>
</dbReference>
<dbReference type="GO" id="GO:0016491">
    <property type="term" value="F:oxidoreductase activity"/>
    <property type="evidence" value="ECO:0007669"/>
    <property type="project" value="UniProtKB-KW"/>
</dbReference>
<dbReference type="GO" id="GO:0008206">
    <property type="term" value="P:bile acid metabolic process"/>
    <property type="evidence" value="ECO:0007669"/>
    <property type="project" value="UniProtKB-ARBA"/>
</dbReference>
<dbReference type="RefSeq" id="WP_162643167.1">
    <property type="nucleotide sequence ID" value="NZ_CP048286.1"/>
</dbReference>
<sequence length="244" mass="26148">MSQSLSGKSALVTGAGTGIGKGVAVELARRGAHVAIHYNSSDAGAKDTQRLIEELGGKCMIIQADVADRGQIVRMADTAAAELGGIDILVNNAALQLNLQLFDYTEEQYDRVMNVNLKGYWQCIQAVLPHMKQRNFGRIINISSVHGKRPTDFDPVYSMSKGGIKMLGRESAIELARYGITVNTIAPGAVDVGKFSNKANRLKFPLGRIGLPADVASLVCYIASDETSFMTGTTIRLDGASMLL</sequence>
<dbReference type="AlphaFoldDB" id="A0A6C0P3Y2"/>
<gene>
    <name evidence="3" type="ORF">GZH47_21980</name>
</gene>
<keyword evidence="2" id="KW-0560">Oxidoreductase</keyword>
<dbReference type="Proteomes" id="UP000479114">
    <property type="component" value="Chromosome"/>
</dbReference>
<dbReference type="PANTHER" id="PTHR42879">
    <property type="entry name" value="3-OXOACYL-(ACYL-CARRIER-PROTEIN) REDUCTASE"/>
    <property type="match status" value="1"/>
</dbReference>
<dbReference type="PRINTS" id="PR00081">
    <property type="entry name" value="GDHRDH"/>
</dbReference>
<dbReference type="KEGG" id="prz:GZH47_21980"/>
<reference evidence="3 4" key="1">
    <citation type="submission" date="2020-02" db="EMBL/GenBank/DDBJ databases">
        <title>Paenibacillus sp. nov., isolated from rhizosphere soil of tomato.</title>
        <authorList>
            <person name="Weon H.-Y."/>
            <person name="Lee S.A."/>
        </authorList>
    </citation>
    <scope>NUCLEOTIDE SEQUENCE [LARGE SCALE GENOMIC DNA]</scope>
    <source>
        <strain evidence="3 4">14171R-81</strain>
    </source>
</reference>
<evidence type="ECO:0000313" key="4">
    <source>
        <dbReference type="Proteomes" id="UP000479114"/>
    </source>
</evidence>
<dbReference type="Pfam" id="PF13561">
    <property type="entry name" value="adh_short_C2"/>
    <property type="match status" value="1"/>
</dbReference>
<dbReference type="Gene3D" id="3.40.50.720">
    <property type="entry name" value="NAD(P)-binding Rossmann-like Domain"/>
    <property type="match status" value="1"/>
</dbReference>
<comment type="similarity">
    <text evidence="1">Belongs to the short-chain dehydrogenases/reductases (SDR) family.</text>
</comment>
<name>A0A6C0P3Y2_9BACL</name>
<organism evidence="3 4">
    <name type="scientific">Paenibacillus rhizovicinus</name>
    <dbReference type="NCBI Taxonomy" id="2704463"/>
    <lineage>
        <taxon>Bacteria</taxon>
        <taxon>Bacillati</taxon>
        <taxon>Bacillota</taxon>
        <taxon>Bacilli</taxon>
        <taxon>Bacillales</taxon>
        <taxon>Paenibacillaceae</taxon>
        <taxon>Paenibacillus</taxon>
    </lineage>
</organism>
<dbReference type="PANTHER" id="PTHR42879:SF2">
    <property type="entry name" value="3-OXOACYL-[ACYL-CARRIER-PROTEIN] REDUCTASE FABG"/>
    <property type="match status" value="1"/>
</dbReference>
<dbReference type="EMBL" id="CP048286">
    <property type="protein sequence ID" value="QHW33189.1"/>
    <property type="molecule type" value="Genomic_DNA"/>
</dbReference>